<gene>
    <name evidence="1" type="ORF">ZHD862_LOCUS15103</name>
</gene>
<accession>A0A814KJ93</accession>
<evidence type="ECO:0008006" key="3">
    <source>
        <dbReference type="Google" id="ProtNLM"/>
    </source>
</evidence>
<comment type="caution">
    <text evidence="1">The sequence shown here is derived from an EMBL/GenBank/DDBJ whole genome shotgun (WGS) entry which is preliminary data.</text>
</comment>
<reference evidence="1" key="1">
    <citation type="submission" date="2021-02" db="EMBL/GenBank/DDBJ databases">
        <authorList>
            <person name="Nowell W R."/>
        </authorList>
    </citation>
    <scope>NUCLEOTIDE SEQUENCE</scope>
</reference>
<organism evidence="1 2">
    <name type="scientific">Rotaria sordida</name>
    <dbReference type="NCBI Taxonomy" id="392033"/>
    <lineage>
        <taxon>Eukaryota</taxon>
        <taxon>Metazoa</taxon>
        <taxon>Spiralia</taxon>
        <taxon>Gnathifera</taxon>
        <taxon>Rotifera</taxon>
        <taxon>Eurotatoria</taxon>
        <taxon>Bdelloidea</taxon>
        <taxon>Philodinida</taxon>
        <taxon>Philodinidae</taxon>
        <taxon>Rotaria</taxon>
    </lineage>
</organism>
<dbReference type="EMBL" id="CAJNOT010000673">
    <property type="protein sequence ID" value="CAF1051956.1"/>
    <property type="molecule type" value="Genomic_DNA"/>
</dbReference>
<evidence type="ECO:0000313" key="1">
    <source>
        <dbReference type="EMBL" id="CAF1051956.1"/>
    </source>
</evidence>
<dbReference type="AlphaFoldDB" id="A0A814KJ93"/>
<proteinExistence type="predicted"/>
<name>A0A814KJ93_9BILA</name>
<evidence type="ECO:0000313" key="2">
    <source>
        <dbReference type="Proteomes" id="UP000663864"/>
    </source>
</evidence>
<protein>
    <recommendedName>
        <fullName evidence="3">F-box domain-containing protein</fullName>
    </recommendedName>
</protein>
<sequence>MERIKRQKTDIIENYYNENKKQKLQDQNNNKNKLLFENLSNEIIYEIFDYLGIYYAYHGFFNLNQRFNNFFINSNLHIQIDISSMSKLNFEQYYKDIILPNKYRINYLRLSNVFTVDIIFSPPRLISKFFQLETLVFDNINTRYLNNILHHLIILPELHSLTINLTDYIQNSTLFYLQLFRLPKLKYCKIQFESKDEQQLLPRCINEFSSIEYFIIKNCFQFQLLNNFLSYLPRICHLSIDYLNGIDFKDIELYPLPLKYLKYVSLELDLVYFNRFEQLIKNFFYHIEILRFTSKYDSRYLNAEIWEKLIISYMPYLRVFDVNHDGSIQHNLSRYHNWIDQFNSSFWTEKQWFFTHQHDWQDTIGSGIFYSTNPYRRKDYTFIWELNKKFCSDYKQTNFSSVKHIRVSNLVESNTSTNYFPNATQLTIKHDLETLPHSISIILNRIVSLAKLTKLIFIYSYDFPFEQSIELLGFTPNLHTLKYDVIIFNETNSKLIQQNNIFQYVSKINKIKNLEIHQSSTLEEIKMIVNLFPQLEYFKTKMIRKEIELIIRFLLSKNNHQIYHLYYLCILEIPKIYLKKLNMLIKLENLLDDYSIKLINRDLYLWW</sequence>
<dbReference type="Proteomes" id="UP000663864">
    <property type="component" value="Unassembled WGS sequence"/>
</dbReference>